<dbReference type="Gene3D" id="3.40.50.150">
    <property type="entry name" value="Vaccinia Virus protein VP39"/>
    <property type="match status" value="2"/>
</dbReference>
<dbReference type="AlphaFoldDB" id="A0A4S4E8Z3"/>
<dbReference type="PANTHER" id="PTHR11579:SF28">
    <property type="entry name" value="PROTEIN-L-ISOASPARTATE O-METHYLTRANSFERASE 1"/>
    <property type="match status" value="1"/>
</dbReference>
<comment type="similarity">
    <text evidence="1">Belongs to the methyltransferase superfamily. L-isoaspartyl/D-aspartyl protein methyltransferase family.</text>
</comment>
<evidence type="ECO:0008006" key="4">
    <source>
        <dbReference type="Google" id="ProtNLM"/>
    </source>
</evidence>
<dbReference type="Proteomes" id="UP000306102">
    <property type="component" value="Unassembled WGS sequence"/>
</dbReference>
<keyword evidence="3" id="KW-1185">Reference proteome</keyword>
<evidence type="ECO:0000313" key="3">
    <source>
        <dbReference type="Proteomes" id="UP000306102"/>
    </source>
</evidence>
<comment type="caution">
    <text evidence="2">The sequence shown here is derived from an EMBL/GenBank/DDBJ whole genome shotgun (WGS) entry which is preliminary data.</text>
</comment>
<organism evidence="2 3">
    <name type="scientific">Camellia sinensis var. sinensis</name>
    <name type="common">China tea</name>
    <dbReference type="NCBI Taxonomy" id="542762"/>
    <lineage>
        <taxon>Eukaryota</taxon>
        <taxon>Viridiplantae</taxon>
        <taxon>Streptophyta</taxon>
        <taxon>Embryophyta</taxon>
        <taxon>Tracheophyta</taxon>
        <taxon>Spermatophyta</taxon>
        <taxon>Magnoliopsida</taxon>
        <taxon>eudicotyledons</taxon>
        <taxon>Gunneridae</taxon>
        <taxon>Pentapetalae</taxon>
        <taxon>asterids</taxon>
        <taxon>Ericales</taxon>
        <taxon>Theaceae</taxon>
        <taxon>Camellia</taxon>
    </lineage>
</organism>
<dbReference type="GO" id="GO:0004719">
    <property type="term" value="F:protein-L-isoaspartate (D-aspartate) O-methyltransferase activity"/>
    <property type="evidence" value="ECO:0007669"/>
    <property type="project" value="InterPro"/>
</dbReference>
<evidence type="ECO:0000313" key="2">
    <source>
        <dbReference type="EMBL" id="THG12589.1"/>
    </source>
</evidence>
<dbReference type="SUPFAM" id="SSF53335">
    <property type="entry name" value="S-adenosyl-L-methionine-dependent methyltransferases"/>
    <property type="match status" value="1"/>
</dbReference>
<proteinExistence type="inferred from homology"/>
<dbReference type="PANTHER" id="PTHR11579">
    <property type="entry name" value="PROTEIN-L-ISOASPARTATE O-METHYLTRANSFERASE"/>
    <property type="match status" value="1"/>
</dbReference>
<dbReference type="GO" id="GO:0005737">
    <property type="term" value="C:cytoplasm"/>
    <property type="evidence" value="ECO:0007669"/>
    <property type="project" value="TreeGrafter"/>
</dbReference>
<protein>
    <recommendedName>
        <fullName evidence="4">Protein-L-isoaspartate O-methyltransferase</fullName>
    </recommendedName>
</protein>
<name>A0A4S4E8Z3_CAMSN</name>
<dbReference type="STRING" id="542762.A0A4S4E8Z3"/>
<accession>A0A4S4E8Z3</accession>
<dbReference type="EMBL" id="SDRB02006463">
    <property type="protein sequence ID" value="THG12589.1"/>
    <property type="molecule type" value="Genomic_DNA"/>
</dbReference>
<sequence>MRMPSSVIAYGCRYRAPLLKHHLLHFTTTTPTPTTTRRYHHPRLLRLGLPPLAVTTALSSCNLPNPSLVTGNSLGRRMERFWTGSGINKNKAMVEHLQQYGVIKSKKVAEVMETIDRALFVPDGTPPYVDSPMQIGYNATISAPHMHATCLQLLEDNLKPGMHALDVGSGTGYLTACFALMVGPEGRAVGVEHIPELVDSSIQNIKKSAAAPSLKEGSLSVHVGGMFHRCFSLSYLFFCPSTIHNNPNLSCSSMTDTIKDIERREPYREGEELVGDFKKGLGWKVVRGWETAIILQQQQQEESVSWLVISWSDFALKNDSRPNTSDGRLGWQEFAPYDAIHVGAAAPEIPPALIEQLKPGGRMVIPVGNIFQDLKVVDKNPDGSISVRDETSVRYVPLTSREAQLRGY</sequence>
<gene>
    <name evidence="2" type="ORF">TEA_009026</name>
</gene>
<dbReference type="Pfam" id="PF01135">
    <property type="entry name" value="PCMT"/>
    <property type="match status" value="2"/>
</dbReference>
<evidence type="ECO:0000256" key="1">
    <source>
        <dbReference type="ARBA" id="ARBA00005369"/>
    </source>
</evidence>
<dbReference type="PROSITE" id="PS01279">
    <property type="entry name" value="PCMT"/>
    <property type="match status" value="1"/>
</dbReference>
<dbReference type="InterPro" id="IPR000682">
    <property type="entry name" value="PCMT"/>
</dbReference>
<reference evidence="2 3" key="1">
    <citation type="journal article" date="2018" name="Proc. Natl. Acad. Sci. U.S.A.">
        <title>Draft genome sequence of Camellia sinensis var. sinensis provides insights into the evolution of the tea genome and tea quality.</title>
        <authorList>
            <person name="Wei C."/>
            <person name="Yang H."/>
            <person name="Wang S."/>
            <person name="Zhao J."/>
            <person name="Liu C."/>
            <person name="Gao L."/>
            <person name="Xia E."/>
            <person name="Lu Y."/>
            <person name="Tai Y."/>
            <person name="She G."/>
            <person name="Sun J."/>
            <person name="Cao H."/>
            <person name="Tong W."/>
            <person name="Gao Q."/>
            <person name="Li Y."/>
            <person name="Deng W."/>
            <person name="Jiang X."/>
            <person name="Wang W."/>
            <person name="Chen Q."/>
            <person name="Zhang S."/>
            <person name="Li H."/>
            <person name="Wu J."/>
            <person name="Wang P."/>
            <person name="Li P."/>
            <person name="Shi C."/>
            <person name="Zheng F."/>
            <person name="Jian J."/>
            <person name="Huang B."/>
            <person name="Shan D."/>
            <person name="Shi M."/>
            <person name="Fang C."/>
            <person name="Yue Y."/>
            <person name="Li F."/>
            <person name="Li D."/>
            <person name="Wei S."/>
            <person name="Han B."/>
            <person name="Jiang C."/>
            <person name="Yin Y."/>
            <person name="Xia T."/>
            <person name="Zhang Z."/>
            <person name="Bennetzen J.L."/>
            <person name="Zhao S."/>
            <person name="Wan X."/>
        </authorList>
    </citation>
    <scope>NUCLEOTIDE SEQUENCE [LARGE SCALE GENOMIC DNA]</scope>
    <source>
        <strain evidence="3">cv. Shuchazao</strain>
        <tissue evidence="2">Leaf</tissue>
    </source>
</reference>
<dbReference type="InterPro" id="IPR029063">
    <property type="entry name" value="SAM-dependent_MTases_sf"/>
</dbReference>